<dbReference type="PANTHER" id="PTHR34473:SF2">
    <property type="entry name" value="UPF0699 TRANSMEMBRANE PROTEIN YDBT"/>
    <property type="match status" value="1"/>
</dbReference>
<proteinExistence type="predicted"/>
<dbReference type="InterPro" id="IPR014529">
    <property type="entry name" value="UCP026631"/>
</dbReference>
<dbReference type="PIRSF" id="PIRSF026631">
    <property type="entry name" value="UCP026631"/>
    <property type="match status" value="1"/>
</dbReference>
<keyword evidence="1" id="KW-1133">Transmembrane helix</keyword>
<protein>
    <recommendedName>
        <fullName evidence="2">YdbS-like PH domain-containing protein</fullName>
    </recommendedName>
</protein>
<keyword evidence="1" id="KW-0812">Transmembrane</keyword>
<sequence length="479" mass="53346">MSEPKRLHPITAVLNVIKTLKELIIPFFAFVVFGSAGGGIYSILGGILVLVLILVGGVLSWLRYTYRIEEGELRIEYGLFVRKKRYIPFERIQSLDLSEGIFHRPFGLVKVKVETAGSSGPGAEATLTAISKADAAIIQEVLQKVKTQGVDDIESVQELKEQILYKISSKELLILASTSGGIGVVISAVIAFVTQFDELIPYKAVFHELEEFVANGVLVVSAIVFVGFLFAWILAVIWMMIKYADFTLKRVENDLIVTRGLLEKRQITVPLGRIQGIRISENFLRQPFGYASVYIESAGGSAVNAESAAVNILPLIKKSRISQLIEDHIDGYDLDIQTTPAPKRALKRYIFRGWLVVIPIAIILIFFFKLWGALSLLLLPLSAFWSYLEYKDAGWSQQGNQLTLSYRALVKHTVFMQKNKVQVLSLKESFFQRKENLASVEATLMSGAGGAGGRVVDLEEKDVALMYKWFSRESEKAPS</sequence>
<dbReference type="InterPro" id="IPR005182">
    <property type="entry name" value="YdbS-like_PH"/>
</dbReference>
<feature type="domain" description="YdbS-like PH" evidence="2">
    <location>
        <begin position="246"/>
        <end position="311"/>
    </location>
</feature>
<dbReference type="EMBL" id="SWBM01000014">
    <property type="protein sequence ID" value="TKC13521.1"/>
    <property type="molecule type" value="Genomic_DNA"/>
</dbReference>
<evidence type="ECO:0000313" key="4">
    <source>
        <dbReference type="Proteomes" id="UP000307756"/>
    </source>
</evidence>
<dbReference type="Proteomes" id="UP000307756">
    <property type="component" value="Unassembled WGS sequence"/>
</dbReference>
<evidence type="ECO:0000256" key="1">
    <source>
        <dbReference type="SAM" id="Phobius"/>
    </source>
</evidence>
<feature type="transmembrane region" description="Helical" evidence="1">
    <location>
        <begin position="349"/>
        <end position="367"/>
    </location>
</feature>
<feature type="domain" description="YdbS-like PH" evidence="2">
    <location>
        <begin position="390"/>
        <end position="469"/>
    </location>
</feature>
<feature type="transmembrane region" description="Helical" evidence="1">
    <location>
        <begin position="12"/>
        <end position="33"/>
    </location>
</feature>
<name>A0A4U1CWS9_9BACI</name>
<dbReference type="PANTHER" id="PTHR34473">
    <property type="entry name" value="UPF0699 TRANSMEMBRANE PROTEIN YDBS"/>
    <property type="match status" value="1"/>
</dbReference>
<feature type="transmembrane region" description="Helical" evidence="1">
    <location>
        <begin position="39"/>
        <end position="62"/>
    </location>
</feature>
<organism evidence="3 4">
    <name type="scientific">Robertmurraya kyonggiensis</name>
    <dbReference type="NCBI Taxonomy" id="1037680"/>
    <lineage>
        <taxon>Bacteria</taxon>
        <taxon>Bacillati</taxon>
        <taxon>Bacillota</taxon>
        <taxon>Bacilli</taxon>
        <taxon>Bacillales</taxon>
        <taxon>Bacillaceae</taxon>
        <taxon>Robertmurraya</taxon>
    </lineage>
</organism>
<feature type="transmembrane region" description="Helical" evidence="1">
    <location>
        <begin position="213"/>
        <end position="241"/>
    </location>
</feature>
<dbReference type="OrthoDB" id="2195155at2"/>
<accession>A0A4U1CWS9</accession>
<evidence type="ECO:0000259" key="2">
    <source>
        <dbReference type="Pfam" id="PF03703"/>
    </source>
</evidence>
<feature type="transmembrane region" description="Helical" evidence="1">
    <location>
        <begin position="172"/>
        <end position="193"/>
    </location>
</feature>
<feature type="domain" description="YdbS-like PH" evidence="2">
    <location>
        <begin position="61"/>
        <end position="139"/>
    </location>
</feature>
<evidence type="ECO:0000313" key="3">
    <source>
        <dbReference type="EMBL" id="TKC13521.1"/>
    </source>
</evidence>
<dbReference type="AlphaFoldDB" id="A0A4U1CWS9"/>
<dbReference type="RefSeq" id="WP_136833867.1">
    <property type="nucleotide sequence ID" value="NZ_SWBM01000014.1"/>
</dbReference>
<keyword evidence="4" id="KW-1185">Reference proteome</keyword>
<reference evidence="3 4" key="1">
    <citation type="journal article" date="2011" name="J. Microbiol.">
        <title>Bacillus kyonggiensis sp. nov., isolated from soil of a lettuce field.</title>
        <authorList>
            <person name="Dong K."/>
            <person name="Lee S."/>
        </authorList>
    </citation>
    <scope>NUCLEOTIDE SEQUENCE [LARGE SCALE GENOMIC DNA]</scope>
    <source>
        <strain evidence="3 4">NB22</strain>
    </source>
</reference>
<gene>
    <name evidence="3" type="ORF">FA727_23435</name>
</gene>
<keyword evidence="1" id="KW-0472">Membrane</keyword>
<comment type="caution">
    <text evidence="3">The sequence shown here is derived from an EMBL/GenBank/DDBJ whole genome shotgun (WGS) entry which is preliminary data.</text>
</comment>
<dbReference type="Pfam" id="PF03703">
    <property type="entry name" value="bPH_2"/>
    <property type="match status" value="3"/>
</dbReference>